<dbReference type="PANTHER" id="PTHR32305:SF15">
    <property type="entry name" value="PROTEIN RHSA-RELATED"/>
    <property type="match status" value="1"/>
</dbReference>
<proteinExistence type="predicted"/>
<dbReference type="InterPro" id="IPR022385">
    <property type="entry name" value="Rhs_assc_core"/>
</dbReference>
<feature type="compositionally biased region" description="Low complexity" evidence="1">
    <location>
        <begin position="249"/>
        <end position="258"/>
    </location>
</feature>
<protein>
    <submittedName>
        <fullName evidence="2">RHS repeat domain-containing protein</fullName>
    </submittedName>
</protein>
<keyword evidence="3" id="KW-1185">Reference proteome</keyword>
<gene>
    <name evidence="2" type="ORF">ACCI49_24455</name>
</gene>
<evidence type="ECO:0000313" key="3">
    <source>
        <dbReference type="Proteomes" id="UP001569428"/>
    </source>
</evidence>
<organism evidence="2 3">
    <name type="scientific">Microbulbifer epialgicus</name>
    <dbReference type="NCBI Taxonomy" id="393907"/>
    <lineage>
        <taxon>Bacteria</taxon>
        <taxon>Pseudomonadati</taxon>
        <taxon>Pseudomonadota</taxon>
        <taxon>Gammaproteobacteria</taxon>
        <taxon>Cellvibrionales</taxon>
        <taxon>Microbulbiferaceae</taxon>
        <taxon>Microbulbifer</taxon>
    </lineage>
</organism>
<sequence>SGKTTLYIDKLFEKITGGGETQYRHFIGDIAVLTTTEKGSDVTHQIGFSHRDRLGSTAAVADEAGNLKESHSFDPFGKPRQGNILDKETAILESAYSTRGFTDHEHLDDVELIHMNGRAYDYNLGRFLSVDPVIQSPGNSQSLNPYSYIMNNPLAGTDPSGYTPDCTQGDDGAITCTGPVKVSQTGSRIKRTETGSVTMDTNGKLTGSITSGGKTQSFSIGKIVGQKSGGAADIGSQASRGNLQGGQGAADSGQSGEGLPDFGSDSKQIGLCASEGKCLPKDYSDVEKATILDRTNEITADIRNSSYGSTQAAAAALHENEALREMAEKYGLEFWAVIDKKTFAIKEVSTGFSSGEALGAHDGAFRPGDSIWHTHPSGRKVWSGDLQATVGAGGRWVFASGRQLSGIDVYTTGYTRPSQVIADYGRGNVTRHIYEGGEWSTEQYKF</sequence>
<dbReference type="Gene3D" id="2.180.10.10">
    <property type="entry name" value="RHS repeat-associated core"/>
    <property type="match status" value="1"/>
</dbReference>
<reference evidence="2 3" key="1">
    <citation type="submission" date="2024-08" db="EMBL/GenBank/DDBJ databases">
        <authorList>
            <person name="Ishaq N."/>
        </authorList>
    </citation>
    <scope>NUCLEOTIDE SEQUENCE [LARGE SCALE GENOMIC DNA]</scope>
    <source>
        <strain evidence="2 3">DSM 18651</strain>
    </source>
</reference>
<accession>A0ABV4P7N5</accession>
<comment type="caution">
    <text evidence="2">The sequence shown here is derived from an EMBL/GenBank/DDBJ whole genome shotgun (WGS) entry which is preliminary data.</text>
</comment>
<dbReference type="InterPro" id="IPR050708">
    <property type="entry name" value="T6SS_VgrG/RHS"/>
</dbReference>
<dbReference type="EMBL" id="JBGMEK010000202">
    <property type="protein sequence ID" value="MFA0814022.1"/>
    <property type="molecule type" value="Genomic_DNA"/>
</dbReference>
<evidence type="ECO:0000313" key="2">
    <source>
        <dbReference type="EMBL" id="MFA0814022.1"/>
    </source>
</evidence>
<feature type="region of interest" description="Disordered" evidence="1">
    <location>
        <begin position="229"/>
        <end position="261"/>
    </location>
</feature>
<feature type="non-terminal residue" evidence="2">
    <location>
        <position position="1"/>
    </location>
</feature>
<evidence type="ECO:0000256" key="1">
    <source>
        <dbReference type="SAM" id="MobiDB-lite"/>
    </source>
</evidence>
<name>A0ABV4P7N5_9GAMM</name>
<dbReference type="RefSeq" id="WP_371841865.1">
    <property type="nucleotide sequence ID" value="NZ_JBGMEK010000202.1"/>
</dbReference>
<dbReference type="Proteomes" id="UP001569428">
    <property type="component" value="Unassembled WGS sequence"/>
</dbReference>
<dbReference type="NCBIfam" id="TIGR03696">
    <property type="entry name" value="Rhs_assc_core"/>
    <property type="match status" value="1"/>
</dbReference>
<dbReference type="PANTHER" id="PTHR32305">
    <property type="match status" value="1"/>
</dbReference>